<comment type="caution">
    <text evidence="16">The sequence shown here is derived from an EMBL/GenBank/DDBJ whole genome shotgun (WGS) entry which is preliminary data.</text>
</comment>
<dbReference type="SUPFAM" id="SSF47336">
    <property type="entry name" value="ACP-like"/>
    <property type="match status" value="1"/>
</dbReference>
<evidence type="ECO:0000256" key="1">
    <source>
        <dbReference type="ARBA" id="ARBA00004173"/>
    </source>
</evidence>
<dbReference type="Gene3D" id="1.10.1200.10">
    <property type="entry name" value="ACP-like"/>
    <property type="match status" value="1"/>
</dbReference>
<dbReference type="PANTHER" id="PTHR20863">
    <property type="entry name" value="ACYL CARRIER PROTEIN"/>
    <property type="match status" value="1"/>
</dbReference>
<comment type="pathway">
    <text evidence="2">Lipid metabolism; fatty acid biosynthesis.</text>
</comment>
<evidence type="ECO:0000256" key="6">
    <source>
        <dbReference type="ARBA" id="ARBA00022516"/>
    </source>
</evidence>
<dbReference type="AlphaFoldDB" id="A0AAV0ANE4"/>
<dbReference type="GO" id="GO:0099128">
    <property type="term" value="C:mitochondrial [2Fe-2S] assembly complex"/>
    <property type="evidence" value="ECO:0007669"/>
    <property type="project" value="UniProtKB-ARBA"/>
</dbReference>
<evidence type="ECO:0000313" key="17">
    <source>
        <dbReference type="Proteomes" id="UP001153365"/>
    </source>
</evidence>
<keyword evidence="13 14" id="KW-0275">Fatty acid biosynthesis</keyword>
<evidence type="ECO:0000256" key="3">
    <source>
        <dbReference type="ARBA" id="ARBA00010930"/>
    </source>
</evidence>
<organism evidence="16 17">
    <name type="scientific">Phakopsora pachyrhizi</name>
    <name type="common">Asian soybean rust disease fungus</name>
    <dbReference type="NCBI Taxonomy" id="170000"/>
    <lineage>
        <taxon>Eukaryota</taxon>
        <taxon>Fungi</taxon>
        <taxon>Dikarya</taxon>
        <taxon>Basidiomycota</taxon>
        <taxon>Pucciniomycotina</taxon>
        <taxon>Pucciniomycetes</taxon>
        <taxon>Pucciniales</taxon>
        <taxon>Phakopsoraceae</taxon>
        <taxon>Phakopsora</taxon>
    </lineage>
</organism>
<dbReference type="Proteomes" id="UP001153365">
    <property type="component" value="Unassembled WGS sequence"/>
</dbReference>
<gene>
    <name evidence="16" type="ORF">PPACK8108_LOCUS4238</name>
</gene>
<dbReference type="InterPro" id="IPR009081">
    <property type="entry name" value="PP-bd_ACP"/>
</dbReference>
<evidence type="ECO:0000256" key="8">
    <source>
        <dbReference type="ARBA" id="ARBA00022832"/>
    </source>
</evidence>
<keyword evidence="10" id="KW-0249">Electron transport</keyword>
<evidence type="ECO:0000313" key="16">
    <source>
        <dbReference type="EMBL" id="CAH7669598.1"/>
    </source>
</evidence>
<evidence type="ECO:0000256" key="5">
    <source>
        <dbReference type="ARBA" id="ARBA00022450"/>
    </source>
</evidence>
<dbReference type="FunFam" id="1.10.1200.10:FF:000003">
    <property type="entry name" value="Acyl carrier protein"/>
    <property type="match status" value="1"/>
</dbReference>
<evidence type="ECO:0000256" key="12">
    <source>
        <dbReference type="ARBA" id="ARBA00023128"/>
    </source>
</evidence>
<dbReference type="HAMAP" id="MF_01217">
    <property type="entry name" value="Acyl_carrier"/>
    <property type="match status" value="1"/>
</dbReference>
<dbReference type="Pfam" id="PF00550">
    <property type="entry name" value="PP-binding"/>
    <property type="match status" value="1"/>
</dbReference>
<keyword evidence="12" id="KW-0496">Mitochondrion</keyword>
<evidence type="ECO:0000256" key="13">
    <source>
        <dbReference type="ARBA" id="ARBA00023160"/>
    </source>
</evidence>
<dbReference type="NCBIfam" id="TIGR00517">
    <property type="entry name" value="acyl_carrier"/>
    <property type="match status" value="1"/>
</dbReference>
<keyword evidence="11" id="KW-0443">Lipid metabolism</keyword>
<keyword evidence="4" id="KW-0813">Transport</keyword>
<dbReference type="PANTHER" id="PTHR20863:SF28">
    <property type="entry name" value="ACYL CARRIER PROTEIN, MITOCHONDRIAL"/>
    <property type="match status" value="1"/>
</dbReference>
<evidence type="ECO:0000259" key="15">
    <source>
        <dbReference type="PROSITE" id="PS50075"/>
    </source>
</evidence>
<comment type="similarity">
    <text evidence="3">Belongs to the acyl carrier protein (ACP) family.</text>
</comment>
<dbReference type="InterPro" id="IPR003231">
    <property type="entry name" value="ACP"/>
</dbReference>
<name>A0AAV0ANE4_PHAPC</name>
<keyword evidence="17" id="KW-1185">Reference proteome</keyword>
<keyword evidence="6 14" id="KW-0444">Lipid biosynthesis</keyword>
<dbReference type="InterPro" id="IPR006162">
    <property type="entry name" value="Ppantetheine_attach_site"/>
</dbReference>
<evidence type="ECO:0000256" key="10">
    <source>
        <dbReference type="ARBA" id="ARBA00022982"/>
    </source>
</evidence>
<evidence type="ECO:0000256" key="4">
    <source>
        <dbReference type="ARBA" id="ARBA00022448"/>
    </source>
</evidence>
<keyword evidence="9" id="KW-0809">Transit peptide</keyword>
<dbReference type="PROSITE" id="PS50075">
    <property type="entry name" value="CARRIER"/>
    <property type="match status" value="1"/>
</dbReference>
<keyword evidence="8" id="KW-0276">Fatty acid metabolism</keyword>
<keyword evidence="5 14" id="KW-0596">Phosphopantetheine</keyword>
<dbReference type="GO" id="GO:0000035">
    <property type="term" value="F:acyl binding"/>
    <property type="evidence" value="ECO:0007669"/>
    <property type="project" value="TreeGrafter"/>
</dbReference>
<dbReference type="NCBIfam" id="NF002148">
    <property type="entry name" value="PRK00982.1-2"/>
    <property type="match status" value="1"/>
</dbReference>
<comment type="function">
    <text evidence="14">Carrier of the growing fatty acid chain in fatty acid biosynthesis.</text>
</comment>
<reference evidence="16" key="1">
    <citation type="submission" date="2022-06" db="EMBL/GenBank/DDBJ databases">
        <authorList>
            <consortium name="SYNGENTA / RWTH Aachen University"/>
        </authorList>
    </citation>
    <scope>NUCLEOTIDE SEQUENCE</scope>
</reference>
<dbReference type="InterPro" id="IPR036736">
    <property type="entry name" value="ACP-like_sf"/>
</dbReference>
<evidence type="ECO:0000256" key="14">
    <source>
        <dbReference type="RuleBase" id="RU000722"/>
    </source>
</evidence>
<protein>
    <recommendedName>
        <fullName evidence="14">Acyl carrier protein</fullName>
    </recommendedName>
</protein>
<dbReference type="PROSITE" id="PS00012">
    <property type="entry name" value="PHOSPHOPANTETHEINE"/>
    <property type="match status" value="1"/>
</dbReference>
<feature type="domain" description="Carrier" evidence="15">
    <location>
        <begin position="103"/>
        <end position="178"/>
    </location>
</feature>
<proteinExistence type="inferred from homology"/>
<comment type="subcellular location">
    <subcellularLocation>
        <location evidence="1">Mitochondrion</location>
    </subcellularLocation>
</comment>
<accession>A0AAV0ANE4</accession>
<evidence type="ECO:0000256" key="2">
    <source>
        <dbReference type="ARBA" id="ARBA00005194"/>
    </source>
</evidence>
<keyword evidence="7" id="KW-0597">Phosphoprotein</keyword>
<dbReference type="GO" id="GO:0000036">
    <property type="term" value="F:acyl carrier activity"/>
    <property type="evidence" value="ECO:0007669"/>
    <property type="project" value="TreeGrafter"/>
</dbReference>
<dbReference type="EMBL" id="CALTRL010000770">
    <property type="protein sequence ID" value="CAH7669598.1"/>
    <property type="molecule type" value="Genomic_DNA"/>
</dbReference>
<evidence type="ECO:0000256" key="7">
    <source>
        <dbReference type="ARBA" id="ARBA00022553"/>
    </source>
</evidence>
<sequence length="181" mass="19950">MSLNLIQRSSSSSIRSGLLNSTAWSRINPVIGSKVSSNSSICFDLHSSRSFYSRSFINSKRLSPSSRIFPSNRCIVDESLKTFKSSNQNQQVRFGSSGALTRDSIQNRILEVLGNFEKCEPTKITPTASFTADLGLDSLDAVEVVMAIEEEFSIEIPDEEADKITTVSEAIAYIERTPEAI</sequence>
<evidence type="ECO:0000256" key="11">
    <source>
        <dbReference type="ARBA" id="ARBA00023098"/>
    </source>
</evidence>
<evidence type="ECO:0000256" key="9">
    <source>
        <dbReference type="ARBA" id="ARBA00022946"/>
    </source>
</evidence>